<accession>X0WGJ3</accession>
<evidence type="ECO:0000313" key="1">
    <source>
        <dbReference type="EMBL" id="GAG22317.1"/>
    </source>
</evidence>
<proteinExistence type="predicted"/>
<feature type="non-terminal residue" evidence="1">
    <location>
        <position position="1"/>
    </location>
</feature>
<dbReference type="EMBL" id="BARS01034446">
    <property type="protein sequence ID" value="GAG22317.1"/>
    <property type="molecule type" value="Genomic_DNA"/>
</dbReference>
<sequence length="259" mass="27193">AYTSSTGTFTTAAWDAALTAGDYVLLTPTHLIPSHWDKNGPTIIYCDDGGSNGEGTSWESAKTTFIAAYGLCNAGDTILVGENHNENWTQAAQPTLNVAGVTVIGMGTGDSRPLFDHDTNATVVLTIDNAGITLKNLRFKAGITNVAIGIRVEDAALGTTIEDCAFIDGEVPGTDEYIDCISIDAVANDVTVRNCTYYSTGDGCGTFVNLDDGAIENVTIEGCTVFGPFAEAPIWSDDALVNAVFKDNVLTNTTSGEHC</sequence>
<dbReference type="AlphaFoldDB" id="X0WGJ3"/>
<feature type="non-terminal residue" evidence="1">
    <location>
        <position position="259"/>
    </location>
</feature>
<organism evidence="1">
    <name type="scientific">marine sediment metagenome</name>
    <dbReference type="NCBI Taxonomy" id="412755"/>
    <lineage>
        <taxon>unclassified sequences</taxon>
        <taxon>metagenomes</taxon>
        <taxon>ecological metagenomes</taxon>
    </lineage>
</organism>
<protein>
    <recommendedName>
        <fullName evidence="2">Right handed beta helix domain-containing protein</fullName>
    </recommendedName>
</protein>
<gene>
    <name evidence="1" type="ORF">S01H1_53207</name>
</gene>
<dbReference type="InterPro" id="IPR012334">
    <property type="entry name" value="Pectin_lyas_fold"/>
</dbReference>
<name>X0WGJ3_9ZZZZ</name>
<dbReference type="Gene3D" id="2.160.20.10">
    <property type="entry name" value="Single-stranded right-handed beta-helix, Pectin lyase-like"/>
    <property type="match status" value="1"/>
</dbReference>
<evidence type="ECO:0008006" key="2">
    <source>
        <dbReference type="Google" id="ProtNLM"/>
    </source>
</evidence>
<dbReference type="SUPFAM" id="SSF51126">
    <property type="entry name" value="Pectin lyase-like"/>
    <property type="match status" value="1"/>
</dbReference>
<dbReference type="InterPro" id="IPR011050">
    <property type="entry name" value="Pectin_lyase_fold/virulence"/>
</dbReference>
<reference evidence="1" key="1">
    <citation type="journal article" date="2014" name="Front. Microbiol.">
        <title>High frequency of phylogenetically diverse reductive dehalogenase-homologous genes in deep subseafloor sedimentary metagenomes.</title>
        <authorList>
            <person name="Kawai M."/>
            <person name="Futagami T."/>
            <person name="Toyoda A."/>
            <person name="Takaki Y."/>
            <person name="Nishi S."/>
            <person name="Hori S."/>
            <person name="Arai W."/>
            <person name="Tsubouchi T."/>
            <person name="Morono Y."/>
            <person name="Uchiyama I."/>
            <person name="Ito T."/>
            <person name="Fujiyama A."/>
            <person name="Inagaki F."/>
            <person name="Takami H."/>
        </authorList>
    </citation>
    <scope>NUCLEOTIDE SEQUENCE</scope>
    <source>
        <strain evidence="1">Expedition CK06-06</strain>
    </source>
</reference>
<comment type="caution">
    <text evidence="1">The sequence shown here is derived from an EMBL/GenBank/DDBJ whole genome shotgun (WGS) entry which is preliminary data.</text>
</comment>